<dbReference type="STRING" id="112413.SAMN05421854_102505"/>
<dbReference type="Pfam" id="PF01844">
    <property type="entry name" value="HNH"/>
    <property type="match status" value="1"/>
</dbReference>
<dbReference type="SMART" id="SM00507">
    <property type="entry name" value="HNHc"/>
    <property type="match status" value="1"/>
</dbReference>
<reference evidence="3 4" key="1">
    <citation type="submission" date="2016-10" db="EMBL/GenBank/DDBJ databases">
        <authorList>
            <person name="de Groot N.N."/>
        </authorList>
    </citation>
    <scope>NUCLEOTIDE SEQUENCE [LARGE SCALE GENOMIC DNA]</scope>
    <source>
        <strain evidence="3 4">DSM 44637</strain>
    </source>
</reference>
<feature type="region of interest" description="Disordered" evidence="1">
    <location>
        <begin position="23"/>
        <end position="42"/>
    </location>
</feature>
<evidence type="ECO:0000259" key="2">
    <source>
        <dbReference type="SMART" id="SM00507"/>
    </source>
</evidence>
<dbReference type="CDD" id="cd00085">
    <property type="entry name" value="HNHc"/>
    <property type="match status" value="1"/>
</dbReference>
<dbReference type="OrthoDB" id="3638239at2"/>
<feature type="compositionally biased region" description="Basic and acidic residues" evidence="1">
    <location>
        <begin position="32"/>
        <end position="42"/>
    </location>
</feature>
<dbReference type="InterPro" id="IPR003615">
    <property type="entry name" value="HNH_nuc"/>
</dbReference>
<dbReference type="Gene3D" id="1.10.30.50">
    <property type="match status" value="1"/>
</dbReference>
<organism evidence="3 4">
    <name type="scientific">Amycolatopsis rubida</name>
    <dbReference type="NCBI Taxonomy" id="112413"/>
    <lineage>
        <taxon>Bacteria</taxon>
        <taxon>Bacillati</taxon>
        <taxon>Actinomycetota</taxon>
        <taxon>Actinomycetes</taxon>
        <taxon>Pseudonocardiales</taxon>
        <taxon>Pseudonocardiaceae</taxon>
        <taxon>Amycolatopsis</taxon>
    </lineage>
</organism>
<dbReference type="RefSeq" id="WP_143132408.1">
    <property type="nucleotide sequence ID" value="NZ_FOWC01000002.1"/>
</dbReference>
<keyword evidence="3" id="KW-0255">Endonuclease</keyword>
<dbReference type="GO" id="GO:0004519">
    <property type="term" value="F:endonuclease activity"/>
    <property type="evidence" value="ECO:0007669"/>
    <property type="project" value="UniProtKB-KW"/>
</dbReference>
<protein>
    <submittedName>
        <fullName evidence="3">HNH endonuclease</fullName>
    </submittedName>
</protein>
<dbReference type="Proteomes" id="UP000199137">
    <property type="component" value="Unassembled WGS sequence"/>
</dbReference>
<evidence type="ECO:0000313" key="4">
    <source>
        <dbReference type="Proteomes" id="UP000199137"/>
    </source>
</evidence>
<evidence type="ECO:0000313" key="3">
    <source>
        <dbReference type="EMBL" id="SFO60614.1"/>
    </source>
</evidence>
<name>A0A1I5IJL9_9PSEU</name>
<gene>
    <name evidence="3" type="ORF">SAMN05421854_102505</name>
</gene>
<dbReference type="EMBL" id="FOWC01000002">
    <property type="protein sequence ID" value="SFO60614.1"/>
    <property type="molecule type" value="Genomic_DNA"/>
</dbReference>
<feature type="domain" description="HNH nuclease" evidence="2">
    <location>
        <begin position="43"/>
        <end position="92"/>
    </location>
</feature>
<sequence>MLRRTPLRRRGFLARGAGLKRTAPLKARRRSKADARAEWSEDDGKKALEARSECCERCGNGGRLDWHHRKNRSQGGGWNPANGLRLCRPCHRFVTVNPDAGRVGGWCVKPHEDSAEVPFEHWQWGPVRITDDTTTYHIVQEGQAS</sequence>
<evidence type="ECO:0000256" key="1">
    <source>
        <dbReference type="SAM" id="MobiDB-lite"/>
    </source>
</evidence>
<accession>A0A1I5IJL9</accession>
<dbReference type="GO" id="GO:0008270">
    <property type="term" value="F:zinc ion binding"/>
    <property type="evidence" value="ECO:0007669"/>
    <property type="project" value="InterPro"/>
</dbReference>
<dbReference type="InterPro" id="IPR002711">
    <property type="entry name" value="HNH"/>
</dbReference>
<keyword evidence="3" id="KW-0378">Hydrolase</keyword>
<dbReference type="AlphaFoldDB" id="A0A1I5IJL9"/>
<keyword evidence="3" id="KW-0540">Nuclease</keyword>
<dbReference type="GO" id="GO:0003676">
    <property type="term" value="F:nucleic acid binding"/>
    <property type="evidence" value="ECO:0007669"/>
    <property type="project" value="InterPro"/>
</dbReference>
<proteinExistence type="predicted"/>